<dbReference type="Gene3D" id="3.30.70.360">
    <property type="match status" value="1"/>
</dbReference>
<dbReference type="InterPro" id="IPR011650">
    <property type="entry name" value="Peptidase_M20_dimer"/>
</dbReference>
<keyword evidence="5" id="KW-0479">Metal-binding</keyword>
<dbReference type="Proteomes" id="UP000674318">
    <property type="component" value="Chromosome 17"/>
</dbReference>
<keyword evidence="11" id="KW-1185">Reference proteome</keyword>
<comment type="similarity">
    <text evidence="2">Belongs to the peptidase M20A family.</text>
</comment>
<reference evidence="10 11" key="1">
    <citation type="submission" date="2021-02" db="EMBL/GenBank/DDBJ databases">
        <title>Porcisia hertigi Genome sequencing and assembly.</title>
        <authorList>
            <person name="Almutairi H."/>
            <person name="Gatherer D."/>
        </authorList>
    </citation>
    <scope>NUCLEOTIDE SEQUENCE [LARGE SCALE GENOMIC DNA]</scope>
    <source>
        <strain evidence="10 11">C119</strain>
    </source>
</reference>
<keyword evidence="4" id="KW-0645">Protease</keyword>
<evidence type="ECO:0000256" key="6">
    <source>
        <dbReference type="ARBA" id="ARBA00022801"/>
    </source>
</evidence>
<dbReference type="Pfam" id="PF01546">
    <property type="entry name" value="Peptidase_M20"/>
    <property type="match status" value="1"/>
</dbReference>
<dbReference type="SUPFAM" id="SSF55031">
    <property type="entry name" value="Bacterial exopeptidase dimerisation domain"/>
    <property type="match status" value="1"/>
</dbReference>
<gene>
    <name evidence="10" type="ORF">JKF63_05406</name>
</gene>
<dbReference type="Gene3D" id="3.40.630.10">
    <property type="entry name" value="Zn peptidases"/>
    <property type="match status" value="1"/>
</dbReference>
<dbReference type="NCBIfam" id="NF003976">
    <property type="entry name" value="PRK05469.1"/>
    <property type="match status" value="1"/>
</dbReference>
<organism evidence="10 11">
    <name type="scientific">Porcisia hertigi</name>
    <dbReference type="NCBI Taxonomy" id="2761500"/>
    <lineage>
        <taxon>Eukaryota</taxon>
        <taxon>Discoba</taxon>
        <taxon>Euglenozoa</taxon>
        <taxon>Kinetoplastea</taxon>
        <taxon>Metakinetoplastina</taxon>
        <taxon>Trypanosomatida</taxon>
        <taxon>Trypanosomatidae</taxon>
        <taxon>Leishmaniinae</taxon>
        <taxon>Porcisia</taxon>
    </lineage>
</organism>
<dbReference type="EMBL" id="JAFJZO010000017">
    <property type="protein sequence ID" value="KAG5508152.1"/>
    <property type="molecule type" value="Genomic_DNA"/>
</dbReference>
<dbReference type="InterPro" id="IPR010161">
    <property type="entry name" value="Peptidase_M20B"/>
</dbReference>
<keyword evidence="8" id="KW-0482">Metalloprotease</keyword>
<evidence type="ECO:0000256" key="4">
    <source>
        <dbReference type="ARBA" id="ARBA00022670"/>
    </source>
</evidence>
<dbReference type="PANTHER" id="PTHR42994:SF1">
    <property type="entry name" value="PEPTIDASE T"/>
    <property type="match status" value="1"/>
</dbReference>
<evidence type="ECO:0000256" key="1">
    <source>
        <dbReference type="ARBA" id="ARBA00001947"/>
    </source>
</evidence>
<dbReference type="KEGG" id="phet:94291443"/>
<protein>
    <recommendedName>
        <fullName evidence="9">Peptidase M20 dimerisation domain-containing protein</fullName>
    </recommendedName>
</protein>
<dbReference type="InterPro" id="IPR036264">
    <property type="entry name" value="Bact_exopeptidase_dim_dom"/>
</dbReference>
<evidence type="ECO:0000256" key="5">
    <source>
        <dbReference type="ARBA" id="ARBA00022723"/>
    </source>
</evidence>
<dbReference type="NCBIfam" id="NF009920">
    <property type="entry name" value="PRK13381.1"/>
    <property type="match status" value="1"/>
</dbReference>
<keyword evidence="6" id="KW-0378">Hydrolase</keyword>
<evidence type="ECO:0000256" key="2">
    <source>
        <dbReference type="ARBA" id="ARBA00006247"/>
    </source>
</evidence>
<dbReference type="AlphaFoldDB" id="A0A836HYN9"/>
<evidence type="ECO:0000313" key="11">
    <source>
        <dbReference type="Proteomes" id="UP000674318"/>
    </source>
</evidence>
<accession>A0A836HYN9</accession>
<comment type="similarity">
    <text evidence="3">Belongs to the peptidase M20B family.</text>
</comment>
<dbReference type="NCBIfam" id="TIGR01882">
    <property type="entry name" value="peptidase-T"/>
    <property type="match status" value="1"/>
</dbReference>
<comment type="cofactor">
    <cofactor evidence="1">
        <name>Zn(2+)</name>
        <dbReference type="ChEBI" id="CHEBI:29105"/>
    </cofactor>
</comment>
<dbReference type="GO" id="GO:0006508">
    <property type="term" value="P:proteolysis"/>
    <property type="evidence" value="ECO:0007669"/>
    <property type="project" value="UniProtKB-KW"/>
</dbReference>
<keyword evidence="7" id="KW-0862">Zinc</keyword>
<dbReference type="GeneID" id="94291443"/>
<evidence type="ECO:0000256" key="3">
    <source>
        <dbReference type="ARBA" id="ARBA00009692"/>
    </source>
</evidence>
<proteinExistence type="inferred from homology"/>
<sequence>MSCKSIEHRLEERFRRYSVITTQSDPRNIGKCIPSTPGQQILAELLAKELEAMGLQNILCDRYATVTAVKPGNVPGAPRIGFICHLDTFDSGLCPEVKAQKICYTGGDVCLNTEKNIWMRLKEHPELNKYVGQDILFSDGTSVLGADDKAAIASVMEMVAHLDSSKERHGDIVICFVPDEEIGLVGAKHLDVKTRFNVDFAYTLDCCELGEVVYECFNAAQATITFTGVSAHPMSAKGVMVNPLLMATDFISQFSREETPECTELREGYWWFSKIEANPTRARLEAMVREHDLSRYEARKARLLNVAKEVQAKYPTGKVEIEIEDVYSNIANSLKDDRTAIDLLLEAMEKASVKPNIIPMRGGTDGAALSAQGLLTPNFFTGALNFHSRFEFLPIPSFVKAFEVCRNIVLLGAEKRKKMSSSL</sequence>
<dbReference type="InterPro" id="IPR002933">
    <property type="entry name" value="Peptidase_M20"/>
</dbReference>
<name>A0A836HYN9_9TRYP</name>
<dbReference type="PANTHER" id="PTHR42994">
    <property type="entry name" value="PEPTIDASE T"/>
    <property type="match status" value="1"/>
</dbReference>
<evidence type="ECO:0000256" key="8">
    <source>
        <dbReference type="ARBA" id="ARBA00023049"/>
    </source>
</evidence>
<dbReference type="RefSeq" id="XP_067758041.1">
    <property type="nucleotide sequence ID" value="XM_067901366.1"/>
</dbReference>
<comment type="caution">
    <text evidence="10">The sequence shown here is derived from an EMBL/GenBank/DDBJ whole genome shotgun (WGS) entry which is preliminary data.</text>
</comment>
<evidence type="ECO:0000313" key="10">
    <source>
        <dbReference type="EMBL" id="KAG5508152.1"/>
    </source>
</evidence>
<dbReference type="GO" id="GO:0006518">
    <property type="term" value="P:peptide metabolic process"/>
    <property type="evidence" value="ECO:0007669"/>
    <property type="project" value="InterPro"/>
</dbReference>
<dbReference type="OrthoDB" id="25978at2759"/>
<evidence type="ECO:0000259" key="9">
    <source>
        <dbReference type="Pfam" id="PF07687"/>
    </source>
</evidence>
<dbReference type="Pfam" id="PF07687">
    <property type="entry name" value="M20_dimer"/>
    <property type="match status" value="1"/>
</dbReference>
<dbReference type="PIRSF" id="PIRSF037215">
    <property type="entry name" value="Peptidase_M20B"/>
    <property type="match status" value="1"/>
</dbReference>
<dbReference type="SUPFAM" id="SSF53187">
    <property type="entry name" value="Zn-dependent exopeptidases"/>
    <property type="match status" value="1"/>
</dbReference>
<dbReference type="GO" id="GO:0045148">
    <property type="term" value="F:tripeptide aminopeptidase activity"/>
    <property type="evidence" value="ECO:0007669"/>
    <property type="project" value="InterPro"/>
</dbReference>
<dbReference type="PROSITE" id="PS00759">
    <property type="entry name" value="ARGE_DAPE_CPG2_2"/>
    <property type="match status" value="1"/>
</dbReference>
<dbReference type="GO" id="GO:0008270">
    <property type="term" value="F:zinc ion binding"/>
    <property type="evidence" value="ECO:0007669"/>
    <property type="project" value="InterPro"/>
</dbReference>
<evidence type="ECO:0000256" key="7">
    <source>
        <dbReference type="ARBA" id="ARBA00022833"/>
    </source>
</evidence>
<dbReference type="CDD" id="cd03892">
    <property type="entry name" value="M20_peptT"/>
    <property type="match status" value="1"/>
</dbReference>
<dbReference type="GO" id="GO:0008237">
    <property type="term" value="F:metallopeptidase activity"/>
    <property type="evidence" value="ECO:0007669"/>
    <property type="project" value="UniProtKB-KW"/>
</dbReference>
<feature type="domain" description="Peptidase M20 dimerisation" evidence="9">
    <location>
        <begin position="217"/>
        <end position="314"/>
    </location>
</feature>
<dbReference type="InterPro" id="IPR001261">
    <property type="entry name" value="ArgE/DapE_CS"/>
</dbReference>